<dbReference type="EMBL" id="BEYU01000031">
    <property type="protein sequence ID" value="GBG27468.1"/>
    <property type="molecule type" value="Genomic_DNA"/>
</dbReference>
<dbReference type="Pfam" id="PF22669">
    <property type="entry name" value="Exo_endo_phos2"/>
    <property type="match status" value="1"/>
</dbReference>
<comment type="caution">
    <text evidence="3">The sequence shown here is derived from an EMBL/GenBank/DDBJ whole genome shotgun (WGS) entry which is preliminary data.</text>
</comment>
<name>A0A2R5GCN1_9STRA</name>
<feature type="region of interest" description="Disordered" evidence="1">
    <location>
        <begin position="536"/>
        <end position="566"/>
    </location>
</feature>
<feature type="domain" description="Inositol polyphosphate-related phosphatase" evidence="2">
    <location>
        <begin position="362"/>
        <end position="499"/>
    </location>
</feature>
<proteinExistence type="predicted"/>
<dbReference type="Gene3D" id="3.60.10.10">
    <property type="entry name" value="Endonuclease/exonuclease/phosphatase"/>
    <property type="match status" value="1"/>
</dbReference>
<feature type="compositionally biased region" description="Low complexity" evidence="1">
    <location>
        <begin position="1"/>
        <end position="12"/>
    </location>
</feature>
<feature type="region of interest" description="Disordered" evidence="1">
    <location>
        <begin position="146"/>
        <end position="195"/>
    </location>
</feature>
<evidence type="ECO:0000256" key="1">
    <source>
        <dbReference type="SAM" id="MobiDB-lite"/>
    </source>
</evidence>
<accession>A0A2R5GCN1</accession>
<dbReference type="InterPro" id="IPR036691">
    <property type="entry name" value="Endo/exonu/phosph_ase_sf"/>
</dbReference>
<dbReference type="InParanoid" id="A0A2R5GCN1"/>
<dbReference type="SUPFAM" id="SSF56219">
    <property type="entry name" value="DNase I-like"/>
    <property type="match status" value="1"/>
</dbReference>
<dbReference type="AlphaFoldDB" id="A0A2R5GCN1"/>
<dbReference type="OrthoDB" id="62798at2759"/>
<feature type="compositionally biased region" description="Low complexity" evidence="1">
    <location>
        <begin position="536"/>
        <end position="560"/>
    </location>
</feature>
<keyword evidence="4" id="KW-1185">Reference proteome</keyword>
<dbReference type="GO" id="GO:0046856">
    <property type="term" value="P:phosphatidylinositol dephosphorylation"/>
    <property type="evidence" value="ECO:0007669"/>
    <property type="project" value="InterPro"/>
</dbReference>
<reference evidence="3 4" key="1">
    <citation type="submission" date="2017-12" db="EMBL/GenBank/DDBJ databases">
        <title>Sequencing, de novo assembly and annotation of complete genome of a new Thraustochytrid species, strain FCC1311.</title>
        <authorList>
            <person name="Sedici K."/>
            <person name="Godart F."/>
            <person name="Aiese Cigliano R."/>
            <person name="Sanseverino W."/>
            <person name="Barakat M."/>
            <person name="Ortet P."/>
            <person name="Marechal E."/>
            <person name="Cagnac O."/>
            <person name="Amato A."/>
        </authorList>
    </citation>
    <scope>NUCLEOTIDE SEQUENCE [LARGE SCALE GENOMIC DNA]</scope>
</reference>
<feature type="compositionally biased region" description="Basic and acidic residues" evidence="1">
    <location>
        <begin position="227"/>
        <end position="240"/>
    </location>
</feature>
<dbReference type="PANTHER" id="PTHR11200:SF275">
    <property type="entry name" value="LD06095P"/>
    <property type="match status" value="1"/>
</dbReference>
<evidence type="ECO:0000313" key="4">
    <source>
        <dbReference type="Proteomes" id="UP000241890"/>
    </source>
</evidence>
<dbReference type="InterPro" id="IPR046985">
    <property type="entry name" value="IP5"/>
</dbReference>
<sequence>MAHEQQQQQQQQQEKEKQESPLGVAGDGKEDLQRDGRAEVVGAEPRAQTAPQGRAPAQNSGKERRRDFLRHRHSSGGRGASADTAASARSVNLNGLSDLLRSMEDDIANVGRRLDGTGGFNSSDDIAENLAEDDAEMVASAAVSLGVNGSHDNDEDNFGNDAGDVASANMSHIDDGDDAPFAGAQASRRRPDPMNDMPMFPTWFGRSVSDFTNGIASPRSFDDAQSDETKSLGKDHRSSDDSDSVNVSDSIARTRTSVGPSVRRVYSPVSQLRKTLKRTHSTGDECEYDLTQDMRKTVTSGQMQRKLTRQDLEKLGAHARFGSGVLTASHKHNRLGAYTLYYRLKFENGLKKTITSNVGIHVSSIILDHIGPEWALVRESELAQMRLFVFAKKAHLHAISDVQYASEATGVGGIGANKGGVAASFTMYGMRMGWISCHLAAHKKQRYLKARNNDLAEIFMSFDKKLSSRWYNLTSVLDHIFLLGDLNYRIDLGLAGLVPTSAVKMVQRLPTDSSMQSYLSSNGVVRATARTASSSSASLITPSSKAKSSSGAQKQQTTSANALSRFSSSEACEDDCESDDGSAVFKPESGDLIVEIKADVSAAESGDRPQIQSTPSRHTDSEDVSVSTLGSSFKSDLAEAVPFVFFCNAGTIAEVRPPTVMKSIL</sequence>
<feature type="compositionally biased region" description="Basic and acidic residues" evidence="1">
    <location>
        <begin position="27"/>
        <end position="38"/>
    </location>
</feature>
<feature type="region of interest" description="Disordered" evidence="1">
    <location>
        <begin position="1"/>
        <end position="86"/>
    </location>
</feature>
<dbReference type="GO" id="GO:0004439">
    <property type="term" value="F:phosphatidylinositol-4,5-bisphosphate 5-phosphatase activity"/>
    <property type="evidence" value="ECO:0007669"/>
    <property type="project" value="TreeGrafter"/>
</dbReference>
<dbReference type="Proteomes" id="UP000241890">
    <property type="component" value="Unassembled WGS sequence"/>
</dbReference>
<gene>
    <name evidence="3" type="ORF">FCC1311_021421</name>
</gene>
<feature type="region of interest" description="Disordered" evidence="1">
    <location>
        <begin position="215"/>
        <end position="261"/>
    </location>
</feature>
<organism evidence="3 4">
    <name type="scientific">Hondaea fermentalgiana</name>
    <dbReference type="NCBI Taxonomy" id="2315210"/>
    <lineage>
        <taxon>Eukaryota</taxon>
        <taxon>Sar</taxon>
        <taxon>Stramenopiles</taxon>
        <taxon>Bigyra</taxon>
        <taxon>Labyrinthulomycetes</taxon>
        <taxon>Thraustochytrida</taxon>
        <taxon>Thraustochytriidae</taxon>
        <taxon>Hondaea</taxon>
    </lineage>
</organism>
<dbReference type="PANTHER" id="PTHR11200">
    <property type="entry name" value="INOSITOL 5-PHOSPHATASE"/>
    <property type="match status" value="1"/>
</dbReference>
<dbReference type="InterPro" id="IPR000300">
    <property type="entry name" value="IPPc"/>
</dbReference>
<evidence type="ECO:0000259" key="2">
    <source>
        <dbReference type="Pfam" id="PF22669"/>
    </source>
</evidence>
<evidence type="ECO:0000313" key="3">
    <source>
        <dbReference type="EMBL" id="GBG27468.1"/>
    </source>
</evidence>
<feature type="region of interest" description="Disordered" evidence="1">
    <location>
        <begin position="601"/>
        <end position="624"/>
    </location>
</feature>
<protein>
    <submittedName>
        <fullName evidence="3">Phosphatidylinositol 3,4,5-trisphosphate 5-phosphatase 1</fullName>
    </submittedName>
</protein>